<gene>
    <name evidence="2" type="ORF">Q7C36_012761</name>
</gene>
<evidence type="ECO:0000313" key="2">
    <source>
        <dbReference type="EMBL" id="KAK2841182.1"/>
    </source>
</evidence>
<dbReference type="InterPro" id="IPR018615">
    <property type="entry name" value="Ribosomal_mL55"/>
</dbReference>
<dbReference type="GO" id="GO:0005762">
    <property type="term" value="C:mitochondrial large ribosomal subunit"/>
    <property type="evidence" value="ECO:0007669"/>
    <property type="project" value="InterPro"/>
</dbReference>
<dbReference type="AlphaFoldDB" id="A0AA88MQ13"/>
<comment type="caution">
    <text evidence="2">The sequence shown here is derived from an EMBL/GenBank/DDBJ whole genome shotgun (WGS) entry which is preliminary data.</text>
</comment>
<feature type="compositionally biased region" description="Basic and acidic residues" evidence="1">
    <location>
        <begin position="104"/>
        <end position="114"/>
    </location>
</feature>
<sequence length="132" mass="15830">MALNKIKTCHRSVFRCLQEVISQRCLLAMSSFHTTNTQSNSNKSSVVRCSRQKYERMYPVLLVRPDGSTINIRYKEPRRIIMMPVDITSLSEEERKARMRKRDPKKDMAKRRDDEFEDDFKLEDYSKFWKKT</sequence>
<dbReference type="PANTHER" id="PTHR34095">
    <property type="entry name" value="39S RIBOSOMAL PROTEIN L55, MITOCHONDRIAL"/>
    <property type="match status" value="1"/>
</dbReference>
<dbReference type="GO" id="GO:0006412">
    <property type="term" value="P:translation"/>
    <property type="evidence" value="ECO:0007669"/>
    <property type="project" value="TreeGrafter"/>
</dbReference>
<dbReference type="InterPro" id="IPR044884">
    <property type="entry name" value="Ribosomal_mL55_sf"/>
</dbReference>
<dbReference type="Pfam" id="PF09776">
    <property type="entry name" value="Mitoc_L55"/>
    <property type="match status" value="1"/>
</dbReference>
<organism evidence="2 3">
    <name type="scientific">Tachysurus vachellii</name>
    <name type="common">Darkbarbel catfish</name>
    <name type="synonym">Pelteobagrus vachellii</name>
    <dbReference type="NCBI Taxonomy" id="175792"/>
    <lineage>
        <taxon>Eukaryota</taxon>
        <taxon>Metazoa</taxon>
        <taxon>Chordata</taxon>
        <taxon>Craniata</taxon>
        <taxon>Vertebrata</taxon>
        <taxon>Euteleostomi</taxon>
        <taxon>Actinopterygii</taxon>
        <taxon>Neopterygii</taxon>
        <taxon>Teleostei</taxon>
        <taxon>Ostariophysi</taxon>
        <taxon>Siluriformes</taxon>
        <taxon>Bagridae</taxon>
        <taxon>Tachysurus</taxon>
    </lineage>
</organism>
<protein>
    <recommendedName>
        <fullName evidence="4">39S ribosomal protein L55, mitochondrial</fullName>
    </recommendedName>
</protein>
<evidence type="ECO:0000313" key="3">
    <source>
        <dbReference type="Proteomes" id="UP001187315"/>
    </source>
</evidence>
<feature type="region of interest" description="Disordered" evidence="1">
    <location>
        <begin position="94"/>
        <end position="115"/>
    </location>
</feature>
<name>A0AA88MQ13_TACVA</name>
<reference evidence="2" key="1">
    <citation type="submission" date="2023-08" db="EMBL/GenBank/DDBJ databases">
        <title>Pelteobagrus vachellii genome.</title>
        <authorList>
            <person name="Liu H."/>
        </authorList>
    </citation>
    <scope>NUCLEOTIDE SEQUENCE</scope>
    <source>
        <strain evidence="2">PRFRI_2022a</strain>
        <tissue evidence="2">Muscle</tissue>
    </source>
</reference>
<evidence type="ECO:0000256" key="1">
    <source>
        <dbReference type="SAM" id="MobiDB-lite"/>
    </source>
</evidence>
<keyword evidence="3" id="KW-1185">Reference proteome</keyword>
<dbReference type="GO" id="GO:0003735">
    <property type="term" value="F:structural constituent of ribosome"/>
    <property type="evidence" value="ECO:0007669"/>
    <property type="project" value="InterPro"/>
</dbReference>
<accession>A0AA88MQ13</accession>
<proteinExistence type="predicted"/>
<dbReference type="EMBL" id="JAVHJS010000012">
    <property type="protein sequence ID" value="KAK2841182.1"/>
    <property type="molecule type" value="Genomic_DNA"/>
</dbReference>
<dbReference type="PANTHER" id="PTHR34095:SF1">
    <property type="entry name" value="LARGE RIBOSOMAL SUBUNIT PROTEIN ML55"/>
    <property type="match status" value="1"/>
</dbReference>
<dbReference type="Proteomes" id="UP001187315">
    <property type="component" value="Unassembled WGS sequence"/>
</dbReference>
<dbReference type="Gene3D" id="6.20.130.20">
    <property type="entry name" value="Mitochondrial ribosomal protein L55"/>
    <property type="match status" value="1"/>
</dbReference>
<evidence type="ECO:0008006" key="4">
    <source>
        <dbReference type="Google" id="ProtNLM"/>
    </source>
</evidence>